<keyword evidence="2" id="KW-1185">Reference proteome</keyword>
<accession>A0AAV5T2T2</accession>
<feature type="non-terminal residue" evidence="1">
    <location>
        <position position="1"/>
    </location>
</feature>
<comment type="caution">
    <text evidence="1">The sequence shown here is derived from an EMBL/GenBank/DDBJ whole genome shotgun (WGS) entry which is preliminary data.</text>
</comment>
<gene>
    <name evidence="1" type="ORF">PENTCL1PPCAC_8800</name>
</gene>
<dbReference type="EMBL" id="BTSX01000002">
    <property type="protein sequence ID" value="GMS86625.1"/>
    <property type="molecule type" value="Genomic_DNA"/>
</dbReference>
<protein>
    <submittedName>
        <fullName evidence="1">Uncharacterized protein</fullName>
    </submittedName>
</protein>
<name>A0AAV5T2T2_9BILA</name>
<dbReference type="Proteomes" id="UP001432027">
    <property type="component" value="Unassembled WGS sequence"/>
</dbReference>
<sequence length="82" mass="9661">QFKGSQSTHSLSRLLVSGESKVYALETRRRSSTLYSNDPSLPFSTPTRLNFCQWWLWTDVKTYVTSRMNTKKNNLCWPARYH</sequence>
<dbReference type="AlphaFoldDB" id="A0AAV5T2T2"/>
<evidence type="ECO:0000313" key="2">
    <source>
        <dbReference type="Proteomes" id="UP001432027"/>
    </source>
</evidence>
<reference evidence="1" key="1">
    <citation type="submission" date="2023-10" db="EMBL/GenBank/DDBJ databases">
        <title>Genome assembly of Pristionchus species.</title>
        <authorList>
            <person name="Yoshida K."/>
            <person name="Sommer R.J."/>
        </authorList>
    </citation>
    <scope>NUCLEOTIDE SEQUENCE</scope>
    <source>
        <strain evidence="1">RS0144</strain>
    </source>
</reference>
<proteinExistence type="predicted"/>
<evidence type="ECO:0000313" key="1">
    <source>
        <dbReference type="EMBL" id="GMS86625.1"/>
    </source>
</evidence>
<organism evidence="1 2">
    <name type="scientific">Pristionchus entomophagus</name>
    <dbReference type="NCBI Taxonomy" id="358040"/>
    <lineage>
        <taxon>Eukaryota</taxon>
        <taxon>Metazoa</taxon>
        <taxon>Ecdysozoa</taxon>
        <taxon>Nematoda</taxon>
        <taxon>Chromadorea</taxon>
        <taxon>Rhabditida</taxon>
        <taxon>Rhabditina</taxon>
        <taxon>Diplogasteromorpha</taxon>
        <taxon>Diplogasteroidea</taxon>
        <taxon>Neodiplogasteridae</taxon>
        <taxon>Pristionchus</taxon>
    </lineage>
</organism>